<evidence type="ECO:0000313" key="2">
    <source>
        <dbReference type="EMBL" id="AFM12960.1"/>
    </source>
</evidence>
<dbReference type="EMBL" id="CP002959">
    <property type="protein sequence ID" value="AFM12960.1"/>
    <property type="molecule type" value="Genomic_DNA"/>
</dbReference>
<dbReference type="OrthoDB" id="489287at2"/>
<dbReference type="RefSeq" id="WP_014803466.1">
    <property type="nucleotide sequence ID" value="NC_018020.1"/>
</dbReference>
<name>I4B6Q3_TURPD</name>
<dbReference type="Pfam" id="PF13395">
    <property type="entry name" value="HNH_4"/>
    <property type="match status" value="1"/>
</dbReference>
<dbReference type="STRING" id="869212.Turpa_2316"/>
<dbReference type="Gene3D" id="1.10.30.50">
    <property type="match status" value="1"/>
</dbReference>
<proteinExistence type="predicted"/>
<sequence>MLLEQDLPEADNLPVQHLVATLKSTTASYKFYWFLAILDAIRHEVPSPIPFDHLLSRMVALAWYPSNYFRLSFGKADQLAHCVAVLKKESGLPTNEKMEKIAATALRVLADGSGSAAYYDLRARAKYVPYRFLGPWFSRETSGLNDSEFNKKVAALAAQNFQRHESLPLYRFSASGREIEIQPRWRGYLRRHLSIFQSFVDWHLVQYVQKLNPNVPGIPNKLFAPEKRNLSLAKSFWSVVGATQCIYTGQEIRIEDADLDHFLPWSFVAHDLLWNIIPVAATANRAKSDSLPDLQKYLLPFAVRQYAAMRKVARLKGEKTTKMLEDYQILVTGQAGVDILETDEQTFTGILERTIKPQYEIAANMGFQPSWVYR</sequence>
<organism evidence="2 3">
    <name type="scientific">Turneriella parva (strain ATCC BAA-1111 / DSM 21527 / NCTC 11395 / H)</name>
    <name type="common">Leptospira parva</name>
    <dbReference type="NCBI Taxonomy" id="869212"/>
    <lineage>
        <taxon>Bacteria</taxon>
        <taxon>Pseudomonadati</taxon>
        <taxon>Spirochaetota</taxon>
        <taxon>Spirochaetia</taxon>
        <taxon>Leptospirales</taxon>
        <taxon>Leptospiraceae</taxon>
        <taxon>Turneriella</taxon>
    </lineage>
</organism>
<dbReference type="AlphaFoldDB" id="I4B6Q3"/>
<protein>
    <recommendedName>
        <fullName evidence="1">HNH nuclease domain-containing protein</fullName>
    </recommendedName>
</protein>
<reference evidence="2 3" key="1">
    <citation type="submission" date="2012-06" db="EMBL/GenBank/DDBJ databases">
        <title>The complete chromosome of genome of Turneriella parva DSM 21527.</title>
        <authorList>
            <consortium name="US DOE Joint Genome Institute (JGI-PGF)"/>
            <person name="Lucas S."/>
            <person name="Han J."/>
            <person name="Lapidus A."/>
            <person name="Bruce D."/>
            <person name="Goodwin L."/>
            <person name="Pitluck S."/>
            <person name="Peters L."/>
            <person name="Kyrpides N."/>
            <person name="Mavromatis K."/>
            <person name="Ivanova N."/>
            <person name="Mikhailova N."/>
            <person name="Chertkov O."/>
            <person name="Detter J.C."/>
            <person name="Tapia R."/>
            <person name="Han C."/>
            <person name="Land M."/>
            <person name="Hauser L."/>
            <person name="Markowitz V."/>
            <person name="Cheng J.-F."/>
            <person name="Hugenholtz P."/>
            <person name="Woyke T."/>
            <person name="Wu D."/>
            <person name="Gronow S."/>
            <person name="Wellnitz S."/>
            <person name="Brambilla E."/>
            <person name="Klenk H.-P."/>
            <person name="Eisen J.A."/>
        </authorList>
    </citation>
    <scope>NUCLEOTIDE SEQUENCE [LARGE SCALE GENOMIC DNA]</scope>
    <source>
        <strain evidence="3">ATCC BAA-1111 / DSM 21527 / NCTC 11395 / H</strain>
    </source>
</reference>
<accession>I4B6Q3</accession>
<dbReference type="InterPro" id="IPR003615">
    <property type="entry name" value="HNH_nuc"/>
</dbReference>
<dbReference type="KEGG" id="tpx:Turpa_2316"/>
<evidence type="ECO:0000259" key="1">
    <source>
        <dbReference type="Pfam" id="PF13395"/>
    </source>
</evidence>
<gene>
    <name evidence="2" type="ordered locus">Turpa_2316</name>
</gene>
<dbReference type="Proteomes" id="UP000006048">
    <property type="component" value="Chromosome"/>
</dbReference>
<dbReference type="HOGENOM" id="CLU_047712_0_0_12"/>
<feature type="domain" description="HNH nuclease" evidence="1">
    <location>
        <begin position="245"/>
        <end position="292"/>
    </location>
</feature>
<dbReference type="PATRIC" id="fig|869212.3.peg.2329"/>
<evidence type="ECO:0000313" key="3">
    <source>
        <dbReference type="Proteomes" id="UP000006048"/>
    </source>
</evidence>
<keyword evidence="3" id="KW-1185">Reference proteome</keyword>